<proteinExistence type="predicted"/>
<evidence type="ECO:0000313" key="4">
    <source>
        <dbReference type="Proteomes" id="UP000184436"/>
    </source>
</evidence>
<evidence type="ECO:0008006" key="5">
    <source>
        <dbReference type="Google" id="ProtNLM"/>
    </source>
</evidence>
<name>A0A1M4XY59_9BACE</name>
<dbReference type="InterPro" id="IPR024315">
    <property type="entry name" value="DUF3805"/>
</dbReference>
<organism evidence="3 4">
    <name type="scientific">Bacteroides faecichinchillae</name>
    <dbReference type="NCBI Taxonomy" id="871325"/>
    <lineage>
        <taxon>Bacteria</taxon>
        <taxon>Pseudomonadati</taxon>
        <taxon>Bacteroidota</taxon>
        <taxon>Bacteroidia</taxon>
        <taxon>Bacteroidales</taxon>
        <taxon>Bacteroidaceae</taxon>
        <taxon>Bacteroides</taxon>
    </lineage>
</organism>
<feature type="domain" description="DUF3806" evidence="2">
    <location>
        <begin position="178"/>
        <end position="261"/>
    </location>
</feature>
<dbReference type="Pfam" id="PF12712">
    <property type="entry name" value="DUF3805"/>
    <property type="match status" value="1"/>
</dbReference>
<accession>A0A1M4XY59</accession>
<dbReference type="Gene3D" id="3.40.1000.10">
    <property type="entry name" value="Mog1/PsbP, alpha/beta/alpha sandwich"/>
    <property type="match status" value="1"/>
</dbReference>
<dbReference type="OrthoDB" id="1024359at2"/>
<evidence type="ECO:0000259" key="1">
    <source>
        <dbReference type="Pfam" id="PF12712"/>
    </source>
</evidence>
<evidence type="ECO:0000313" key="3">
    <source>
        <dbReference type="EMBL" id="SHE98379.1"/>
    </source>
</evidence>
<dbReference type="Proteomes" id="UP000184436">
    <property type="component" value="Unassembled WGS sequence"/>
</dbReference>
<dbReference type="AlphaFoldDB" id="A0A1M4XY59"/>
<dbReference type="RefSeq" id="WP_025074411.1">
    <property type="nucleotide sequence ID" value="NZ_FQVD01000009.1"/>
</dbReference>
<dbReference type="Pfam" id="PF12713">
    <property type="entry name" value="DUF3806"/>
    <property type="match status" value="1"/>
</dbReference>
<dbReference type="STRING" id="871325.SAMN05444349_10948"/>
<dbReference type="InterPro" id="IPR024266">
    <property type="entry name" value="DUF3806"/>
</dbReference>
<evidence type="ECO:0000259" key="2">
    <source>
        <dbReference type="Pfam" id="PF12713"/>
    </source>
</evidence>
<reference evidence="3 4" key="1">
    <citation type="submission" date="2016-11" db="EMBL/GenBank/DDBJ databases">
        <authorList>
            <person name="Jaros S."/>
            <person name="Januszkiewicz K."/>
            <person name="Wedrychowicz H."/>
        </authorList>
    </citation>
    <scope>NUCLEOTIDE SEQUENCE [LARGE SCALE GENOMIC DNA]</scope>
    <source>
        <strain evidence="3 4">DSM 26883</strain>
    </source>
</reference>
<sequence length="274" mass="31205">MQGKKFISPGAWFSMIYPSDWNEFEDGEGSFLFYNPEVWTGNFRISAFKGKVGYGKEAVRQELKENETASLVKIGMLECAYSKEMFQEEGTYYTSHLWMVGIDDLAFECSFTVPKGGDVKEAEAVIATLEVRKEGRKYPAELIPVRLLEIYQINEGYEWAVSKVKQELKKDFQGVEEDLEKLQCVIDSGKIGPKKKDEWLAIGLTVCSILANEVEGVEWKTLIDGNRETPVLQYHDQVIDPMKLAWSKIKAGQPCNVIEEYKTILNLIITNQLT</sequence>
<keyword evidence="4" id="KW-1185">Reference proteome</keyword>
<dbReference type="Gene3D" id="1.20.120.1090">
    <property type="match status" value="1"/>
</dbReference>
<dbReference type="EMBL" id="FQVD01000009">
    <property type="protein sequence ID" value="SHE98379.1"/>
    <property type="molecule type" value="Genomic_DNA"/>
</dbReference>
<protein>
    <recommendedName>
        <fullName evidence="5">DUF3805 domain-containing protein</fullName>
    </recommendedName>
</protein>
<feature type="domain" description="DUF3805" evidence="1">
    <location>
        <begin position="4"/>
        <end position="154"/>
    </location>
</feature>
<gene>
    <name evidence="3" type="ORF">SAMN05444349_10948</name>
</gene>